<evidence type="ECO:0000259" key="21">
    <source>
        <dbReference type="Pfam" id="PF01433"/>
    </source>
</evidence>
<dbReference type="OrthoDB" id="510539at2759"/>
<evidence type="ECO:0000256" key="14">
    <source>
        <dbReference type="ARBA" id="ARBA00023157"/>
    </source>
</evidence>
<feature type="region of interest" description="Disordered" evidence="20">
    <location>
        <begin position="51"/>
        <end position="75"/>
    </location>
</feature>
<dbReference type="InterPro" id="IPR027268">
    <property type="entry name" value="Peptidase_M4/M1_CTD_sf"/>
</dbReference>
<evidence type="ECO:0000256" key="8">
    <source>
        <dbReference type="ARBA" id="ARBA00022801"/>
    </source>
</evidence>
<evidence type="ECO:0000256" key="9">
    <source>
        <dbReference type="ARBA" id="ARBA00022833"/>
    </source>
</evidence>
<dbReference type="SUPFAM" id="SSF55486">
    <property type="entry name" value="Metalloproteases ('zincins'), catalytic domain"/>
    <property type="match status" value="1"/>
</dbReference>
<evidence type="ECO:0000256" key="12">
    <source>
        <dbReference type="ARBA" id="ARBA00023049"/>
    </source>
</evidence>
<organism evidence="24 25">
    <name type="scientific">Hyalella azteca</name>
    <name type="common">Amphipod</name>
    <dbReference type="NCBI Taxonomy" id="294128"/>
    <lineage>
        <taxon>Eukaryota</taxon>
        <taxon>Metazoa</taxon>
        <taxon>Ecdysozoa</taxon>
        <taxon>Arthropoda</taxon>
        <taxon>Crustacea</taxon>
        <taxon>Multicrustacea</taxon>
        <taxon>Malacostraca</taxon>
        <taxon>Eumalacostraca</taxon>
        <taxon>Peracarida</taxon>
        <taxon>Amphipoda</taxon>
        <taxon>Senticaudata</taxon>
        <taxon>Talitrida</taxon>
        <taxon>Talitroidea</taxon>
        <taxon>Hyalellidae</taxon>
        <taxon>Hyalella</taxon>
    </lineage>
</organism>
<dbReference type="GeneID" id="125177716"/>
<keyword evidence="13 19" id="KW-0472">Membrane</keyword>
<keyword evidence="5 19" id="KW-0645">Protease</keyword>
<feature type="transmembrane region" description="Helical" evidence="19">
    <location>
        <begin position="28"/>
        <end position="49"/>
    </location>
</feature>
<evidence type="ECO:0000256" key="2">
    <source>
        <dbReference type="ARBA" id="ARBA00004609"/>
    </source>
</evidence>
<dbReference type="SUPFAM" id="SSF63737">
    <property type="entry name" value="Leukotriene A4 hydrolase N-terminal domain"/>
    <property type="match status" value="1"/>
</dbReference>
<keyword evidence="8 19" id="KW-0378">Hydrolase</keyword>
<evidence type="ECO:0000259" key="22">
    <source>
        <dbReference type="Pfam" id="PF11838"/>
    </source>
</evidence>
<keyword evidence="4" id="KW-1003">Cell membrane</keyword>
<evidence type="ECO:0000256" key="1">
    <source>
        <dbReference type="ARBA" id="ARBA00004606"/>
    </source>
</evidence>
<dbReference type="Proteomes" id="UP000694843">
    <property type="component" value="Unplaced"/>
</dbReference>
<dbReference type="InterPro" id="IPR001930">
    <property type="entry name" value="Peptidase_M1"/>
</dbReference>
<dbReference type="InterPro" id="IPR042097">
    <property type="entry name" value="Aminopeptidase_N-like_N_sf"/>
</dbReference>
<feature type="binding site" evidence="17">
    <location>
        <position position="383"/>
    </location>
    <ligand>
        <name>Zn(2+)</name>
        <dbReference type="ChEBI" id="CHEBI:29105"/>
        <note>catalytic</note>
    </ligand>
</feature>
<dbReference type="EC" id="3.4.11.-" evidence="19"/>
<evidence type="ECO:0000259" key="23">
    <source>
        <dbReference type="Pfam" id="PF17900"/>
    </source>
</evidence>
<dbReference type="KEGG" id="hazt:125177716"/>
<dbReference type="PRINTS" id="PR00756">
    <property type="entry name" value="ALADIPTASE"/>
</dbReference>
<evidence type="ECO:0000256" key="16">
    <source>
        <dbReference type="PIRSR" id="PIRSR634016-1"/>
    </source>
</evidence>
<dbReference type="CDD" id="cd09601">
    <property type="entry name" value="M1_APN-Q_like"/>
    <property type="match status" value="1"/>
</dbReference>
<evidence type="ECO:0000256" key="10">
    <source>
        <dbReference type="ARBA" id="ARBA00022968"/>
    </source>
</evidence>
<keyword evidence="15" id="KW-0325">Glycoprotein</keyword>
<keyword evidence="10" id="KW-0735">Signal-anchor</keyword>
<keyword evidence="11 19" id="KW-1133">Transmembrane helix</keyword>
<dbReference type="GO" id="GO:0042277">
    <property type="term" value="F:peptide binding"/>
    <property type="evidence" value="ECO:0007669"/>
    <property type="project" value="TreeGrafter"/>
</dbReference>
<comment type="cofactor">
    <cofactor evidence="17 19">
        <name>Zn(2+)</name>
        <dbReference type="ChEBI" id="CHEBI:29105"/>
    </cofactor>
    <text evidence="17 19">Binds 1 zinc ion per subunit.</text>
</comment>
<dbReference type="InterPro" id="IPR050344">
    <property type="entry name" value="Peptidase_M1_aminopeptidases"/>
</dbReference>
<dbReference type="Gene3D" id="2.60.40.1730">
    <property type="entry name" value="tricorn interacting facor f3 domain"/>
    <property type="match status" value="1"/>
</dbReference>
<dbReference type="PANTHER" id="PTHR11533">
    <property type="entry name" value="PROTEASE M1 ZINC METALLOPROTEASE"/>
    <property type="match status" value="1"/>
</dbReference>
<dbReference type="AlphaFoldDB" id="A0A979FGA5"/>
<feature type="active site" description="Proton acceptor" evidence="16">
    <location>
        <position position="384"/>
    </location>
</feature>
<evidence type="ECO:0000256" key="11">
    <source>
        <dbReference type="ARBA" id="ARBA00022989"/>
    </source>
</evidence>
<dbReference type="GO" id="GO:0006508">
    <property type="term" value="P:proteolysis"/>
    <property type="evidence" value="ECO:0007669"/>
    <property type="project" value="UniProtKB-KW"/>
</dbReference>
<accession>A0A979FGA5</accession>
<dbReference type="Pfam" id="PF01433">
    <property type="entry name" value="Peptidase_M1"/>
    <property type="match status" value="1"/>
</dbReference>
<feature type="binding site" evidence="17">
    <location>
        <position position="387"/>
    </location>
    <ligand>
        <name>Zn(2+)</name>
        <dbReference type="ChEBI" id="CHEBI:29105"/>
        <note>catalytic</note>
    </ligand>
</feature>
<keyword evidence="7 17" id="KW-0479">Metal-binding</keyword>
<evidence type="ECO:0000256" key="6">
    <source>
        <dbReference type="ARBA" id="ARBA00022692"/>
    </source>
</evidence>
<reference evidence="25" key="1">
    <citation type="submission" date="2025-08" db="UniProtKB">
        <authorList>
            <consortium name="RefSeq"/>
        </authorList>
    </citation>
    <scope>IDENTIFICATION</scope>
    <source>
        <tissue evidence="25">Whole organism</tissue>
    </source>
</reference>
<dbReference type="Pfam" id="PF11838">
    <property type="entry name" value="ERAP1_C"/>
    <property type="match status" value="1"/>
</dbReference>
<gene>
    <name evidence="25" type="primary">LOC125177716</name>
</gene>
<keyword evidence="12 19" id="KW-0482">Metalloprotease</keyword>
<evidence type="ECO:0000256" key="15">
    <source>
        <dbReference type="ARBA" id="ARBA00023180"/>
    </source>
</evidence>
<feature type="site" description="Transition state stabilizer" evidence="18">
    <location>
        <position position="469"/>
    </location>
</feature>
<keyword evidence="24" id="KW-1185">Reference proteome</keyword>
<evidence type="ECO:0000256" key="3">
    <source>
        <dbReference type="ARBA" id="ARBA00010136"/>
    </source>
</evidence>
<feature type="domain" description="Aminopeptidase N-like N-terminal" evidence="23">
    <location>
        <begin position="84"/>
        <end position="276"/>
    </location>
</feature>
<keyword evidence="19" id="KW-0031">Aminopeptidase</keyword>
<dbReference type="Gene3D" id="1.25.50.20">
    <property type="match status" value="1"/>
</dbReference>
<dbReference type="RefSeq" id="XP_047735951.1">
    <property type="nucleotide sequence ID" value="XM_047879995.1"/>
</dbReference>
<evidence type="ECO:0000256" key="17">
    <source>
        <dbReference type="PIRSR" id="PIRSR634016-3"/>
    </source>
</evidence>
<protein>
    <recommendedName>
        <fullName evidence="19">Aminopeptidase</fullName>
        <ecNumber evidence="19">3.4.11.-</ecNumber>
    </recommendedName>
</protein>
<evidence type="ECO:0000256" key="19">
    <source>
        <dbReference type="RuleBase" id="RU364040"/>
    </source>
</evidence>
<evidence type="ECO:0000256" key="5">
    <source>
        <dbReference type="ARBA" id="ARBA00022670"/>
    </source>
</evidence>
<evidence type="ECO:0000313" key="24">
    <source>
        <dbReference type="Proteomes" id="UP000694843"/>
    </source>
</evidence>
<feature type="compositionally biased region" description="Low complexity" evidence="20">
    <location>
        <begin position="58"/>
        <end position="67"/>
    </location>
</feature>
<dbReference type="GO" id="GO:0043171">
    <property type="term" value="P:peptide catabolic process"/>
    <property type="evidence" value="ECO:0007669"/>
    <property type="project" value="TreeGrafter"/>
</dbReference>
<dbReference type="Gene3D" id="1.10.390.10">
    <property type="entry name" value="Neutral Protease Domain 2"/>
    <property type="match status" value="1"/>
</dbReference>
<dbReference type="GO" id="GO:0005615">
    <property type="term" value="C:extracellular space"/>
    <property type="evidence" value="ECO:0007669"/>
    <property type="project" value="TreeGrafter"/>
</dbReference>
<evidence type="ECO:0000313" key="25">
    <source>
        <dbReference type="RefSeq" id="XP_047735951.1"/>
    </source>
</evidence>
<dbReference type="FunFam" id="1.25.50.20:FF:000001">
    <property type="entry name" value="Aminopeptidase"/>
    <property type="match status" value="1"/>
</dbReference>
<dbReference type="FunFam" id="2.60.40.1730:FF:000012">
    <property type="entry name" value="Aminopeptidase N"/>
    <property type="match status" value="1"/>
</dbReference>
<dbReference type="GO" id="GO:0008270">
    <property type="term" value="F:zinc ion binding"/>
    <property type="evidence" value="ECO:0007669"/>
    <property type="project" value="UniProtKB-UniRule"/>
</dbReference>
<name>A0A979FGA5_HYAAZ</name>
<dbReference type="InterPro" id="IPR034016">
    <property type="entry name" value="M1_APN-typ"/>
</dbReference>
<dbReference type="GO" id="GO:0005886">
    <property type="term" value="C:plasma membrane"/>
    <property type="evidence" value="ECO:0007669"/>
    <property type="project" value="UniProtKB-SubCell"/>
</dbReference>
<keyword evidence="14" id="KW-1015">Disulfide bond</keyword>
<evidence type="ECO:0000256" key="20">
    <source>
        <dbReference type="SAM" id="MobiDB-lite"/>
    </source>
</evidence>
<dbReference type="GO" id="GO:0070006">
    <property type="term" value="F:metalloaminopeptidase activity"/>
    <property type="evidence" value="ECO:0007669"/>
    <property type="project" value="TreeGrafter"/>
</dbReference>
<dbReference type="InterPro" id="IPR014782">
    <property type="entry name" value="Peptidase_M1_dom"/>
</dbReference>
<dbReference type="InterPro" id="IPR045357">
    <property type="entry name" value="Aminopeptidase_N-like_N"/>
</dbReference>
<comment type="subcellular location">
    <subcellularLocation>
        <location evidence="2">Cell membrane</location>
        <topology evidence="2">Lipid-anchor</topology>
        <topology evidence="2">GPI-anchor</topology>
    </subcellularLocation>
    <subcellularLocation>
        <location evidence="1">Membrane</location>
        <topology evidence="1">Single-pass type II membrane protein</topology>
    </subcellularLocation>
</comment>
<comment type="similarity">
    <text evidence="3 19">Belongs to the peptidase M1 family.</text>
</comment>
<feature type="binding site" evidence="17">
    <location>
        <position position="406"/>
    </location>
    <ligand>
        <name>Zn(2+)</name>
        <dbReference type="ChEBI" id="CHEBI:29105"/>
        <note>catalytic</note>
    </ligand>
</feature>
<dbReference type="Pfam" id="PF17900">
    <property type="entry name" value="Peptidase_M1_N"/>
    <property type="match status" value="1"/>
</dbReference>
<sequence>MSVGDNSSQLGKQKWWEKLPFTVTKKRAIIAGVVLAAAIALAVGLGVGLSNKSKSDSTATTTAAPTTEPQPNPLPTIRLPTSLVPEHYDITLQPYLNGSFTFDGQVAIQIRVKEPTSEIVMHMSSDISLDNSTMKVTENTLDGAVIAHTVYEYHKDFEYFILHLERRLEPGRTVVLSMQYTGLLNDQLRGFYRSEYKDEEGNNVYIATTQFQPTDARRAFPCFDEPALKANFSISIIHENKTVISNMPLSSTTPVDDQPGWVLAKFEESVPMSTYLVAFVVSDFEYLNSTTSTGVEFRVYARSEGVKQAQFALDTGVTVLEFFEKHFDIPYPLPKQDMIAIPDFAAGAMENWGLITYRESRLLYDVQVSTASNLQDIGVVVAHELAHQWFGNLVTPSWWTDLWLNEGFASYMEYIGLDHAKPDWKMLDQFVTIDVHYVMAIDALTSSHPISIPVQHPDEINEIFDAISYSKGASIIRMMSHFLTEATFNKGITNYLKDRSYAAAEQDQLWEFLTQQAHNDYTWWVPLTYFGPSGSSSAGEKVQWLSEVEMEITNLPSEASWFIFNTEQTGYYRVNYDDSNWNLITNQLGVNHTVISSTNRAQLLDDSMNLARAGMLSYDVALKLHSYLTKEEDYVPWSSAIRNLKYLESMFSQLNHTEMKEYLSSQVKPVYEFVGFADNATDEHLTKLLRSLVVSWACTLDMPDCSNQSRALFLGWLANNGSQTAVSPNLKSTVYCSGIAQGDDSDWDFALNVMKNTPLASERDLLLTALGCSKNISTLEAYLDMAFTDGSPVRKQDSKRVFSAVASNDLGRNIAFDYLDKNFEHVAAYFNLLLSASSYVESVTREFNTQAELDKLIAFKDKYQTSLGSASRAVDQAIERVTANVLWMTNYHEEILSIVTQ</sequence>
<evidence type="ECO:0000256" key="18">
    <source>
        <dbReference type="PIRSR" id="PIRSR634016-4"/>
    </source>
</evidence>
<keyword evidence="6 19" id="KW-0812">Transmembrane</keyword>
<feature type="domain" description="ERAP1-like C-terminal" evidence="22">
    <location>
        <begin position="561"/>
        <end position="882"/>
    </location>
</feature>
<evidence type="ECO:0000256" key="4">
    <source>
        <dbReference type="ARBA" id="ARBA00022475"/>
    </source>
</evidence>
<dbReference type="FunFam" id="1.10.390.10:FF:000016">
    <property type="entry name" value="Glutamyl aminopeptidase"/>
    <property type="match status" value="1"/>
</dbReference>
<dbReference type="PANTHER" id="PTHR11533:SF294">
    <property type="entry name" value="THYROTROPIN-RELEASING HORMONE-DEGRADING ECTOENZYME"/>
    <property type="match status" value="1"/>
</dbReference>
<dbReference type="OMA" id="EETEYMP"/>
<dbReference type="GO" id="GO:0005737">
    <property type="term" value="C:cytoplasm"/>
    <property type="evidence" value="ECO:0007669"/>
    <property type="project" value="TreeGrafter"/>
</dbReference>
<evidence type="ECO:0000256" key="7">
    <source>
        <dbReference type="ARBA" id="ARBA00022723"/>
    </source>
</evidence>
<proteinExistence type="inferred from homology"/>
<dbReference type="InterPro" id="IPR024571">
    <property type="entry name" value="ERAP1-like_C_dom"/>
</dbReference>
<feature type="domain" description="Peptidase M1 membrane alanine aminopeptidase" evidence="21">
    <location>
        <begin position="311"/>
        <end position="519"/>
    </location>
</feature>
<evidence type="ECO:0000256" key="13">
    <source>
        <dbReference type="ARBA" id="ARBA00023136"/>
    </source>
</evidence>
<keyword evidence="9 17" id="KW-0862">Zinc</keyword>